<dbReference type="RefSeq" id="WP_043146355.1">
    <property type="nucleotide sequence ID" value="NZ_JSUQ01000028.1"/>
</dbReference>
<gene>
    <name evidence="1" type="ORF">OA50_05121</name>
</gene>
<evidence type="ECO:0000313" key="1">
    <source>
        <dbReference type="EMBL" id="KHQ50273.1"/>
    </source>
</evidence>
<dbReference type="EMBL" id="JSUQ01000028">
    <property type="protein sequence ID" value="KHQ50273.1"/>
    <property type="molecule type" value="Genomic_DNA"/>
</dbReference>
<organism evidence="1 2">
    <name type="scientific">Mameliella alba</name>
    <dbReference type="NCBI Taxonomy" id="561184"/>
    <lineage>
        <taxon>Bacteria</taxon>
        <taxon>Pseudomonadati</taxon>
        <taxon>Pseudomonadota</taxon>
        <taxon>Alphaproteobacteria</taxon>
        <taxon>Rhodobacterales</taxon>
        <taxon>Roseobacteraceae</taxon>
        <taxon>Mameliella</taxon>
    </lineage>
</organism>
<dbReference type="Proteomes" id="UP000030960">
    <property type="component" value="Unassembled WGS sequence"/>
</dbReference>
<reference evidence="1 2" key="1">
    <citation type="submission" date="2014-10" db="EMBL/GenBank/DDBJ databases">
        <title>Genome sequence of Ponticoccus sp. strain UMTAT08 isolated from clonal culture of toxic dinoflagellate Alexandrium tamiyavanichii.</title>
        <authorList>
            <person name="Gan H.Y."/>
            <person name="Muhd D.-D."/>
            <person name="Mohd Noor M.E."/>
            <person name="Yeong Y.S."/>
            <person name="Usup G."/>
        </authorList>
    </citation>
    <scope>NUCLEOTIDE SEQUENCE [LARGE SCALE GENOMIC DNA]</scope>
    <source>
        <strain evidence="1 2">UMTAT08</strain>
    </source>
</reference>
<proteinExistence type="predicted"/>
<accession>A0A0B3RU23</accession>
<dbReference type="AlphaFoldDB" id="A0A0B3RU23"/>
<evidence type="ECO:0000313" key="2">
    <source>
        <dbReference type="Proteomes" id="UP000030960"/>
    </source>
</evidence>
<sequence length="909" mass="94920">MTVDVLPALATYTVSGTGPYAIGHEYTEGAIFVRITSAAGAPRLDPADYTVDPVSGGDGNVTLTSGAATTYDGETLVIERETSVQQGWTGLGARGTAAEAQMDRTIMAVQELRRELSGALRLPVDLGALETLRLSAEDRADGILVFDGDGAPGVSDVSLTAVLEASTEAQEARDDAVALLDAAVAKQTAFEDRAEAAAAHIASPVNCIRVKTPSGGVLDFVRNTRGAVGQALQTADGQWWMPAAPWMVTPNHWAENANQGVTDMRPASQAAVYFAEDFVGTGVYVSGGRVQYLAERYRHSDEVVVRDNAVFICGAAGDAATRIDNDNPTACTFRVVPADPTGAVAPTTDDMIEGGGINGLAMWMTADNPRAGAHIYVDRAARFQIQNVSAWNHYVQFHFAGVGENCTLEFCNASATGSNIVVDATHNPTGGVLSGSALIKVTAREVVETHPSGAYQASGGGAWYTECNTVGIFQVNAVASGNGAVDCYYFDSFDGVEIVGGHSNGATHACFHFAPLHDAMPFTSFKAVGHHCDPKPGNTDYGVIFTDTNGAGGSTAGDIDFTGCGISGAQVSSLVINMQCKRFGWLGGYMKGANKSHVVINSDDADFVEIAHCDLFNANLDTGTYANAPAVHLVRGANVKIVSNTLNGGTTGIEVESTMTSAKVKDNQVTGMSGIDFLLPTALPANVNIGPNEVSSSASIAQAGSTVDLHPGLEVFTFTGVAAVATIRAAQFGVTNSNCSWDGRQVEIIAGASFTIRDESDPSGGNIQLSGGRNWAMLAGDRLRLEYDGSASLWKEIGRHRVDVAATFIADDAVTTYALPQDEGFIRVYAENNANVWALFHYRADSGNEATGEIGKGSAVTLSTAVLAGTTGADAAVTISVNDGTLYIENRMGGTLGFRFDASDALRAA</sequence>
<protein>
    <submittedName>
        <fullName evidence="1">Uncharacterized protein</fullName>
    </submittedName>
</protein>
<dbReference type="OrthoDB" id="7877378at2"/>
<comment type="caution">
    <text evidence="1">The sequence shown here is derived from an EMBL/GenBank/DDBJ whole genome shotgun (WGS) entry which is preliminary data.</text>
</comment>
<keyword evidence="2" id="KW-1185">Reference proteome</keyword>
<name>A0A0B3RU23_9RHOB</name>